<evidence type="ECO:0000256" key="1">
    <source>
        <dbReference type="SAM" id="Phobius"/>
    </source>
</evidence>
<evidence type="ECO:0000313" key="4">
    <source>
        <dbReference type="Proteomes" id="UP000317624"/>
    </source>
</evidence>
<organism evidence="3 4">
    <name type="scientific">Hymenobacter setariae</name>
    <dbReference type="NCBI Taxonomy" id="2594794"/>
    <lineage>
        <taxon>Bacteria</taxon>
        <taxon>Pseudomonadati</taxon>
        <taxon>Bacteroidota</taxon>
        <taxon>Cytophagia</taxon>
        <taxon>Cytophagales</taxon>
        <taxon>Hymenobacteraceae</taxon>
        <taxon>Hymenobacter</taxon>
    </lineage>
</organism>
<gene>
    <name evidence="3" type="ORF">FNT36_05575</name>
</gene>
<reference evidence="3 4" key="1">
    <citation type="submission" date="2019-07" db="EMBL/GenBank/DDBJ databases">
        <title>Hymenobacter sp. straun FUR1 Genome sequencing and assembly.</title>
        <authorList>
            <person name="Chhetri G."/>
        </authorList>
    </citation>
    <scope>NUCLEOTIDE SEQUENCE [LARGE SCALE GENOMIC DNA]</scope>
    <source>
        <strain evidence="3 4">Fur1</strain>
    </source>
</reference>
<sequence>MSSALPSSAASLLATSSASSWLTWEARLRWLGIVAVSLLLTVTMRKAPALTFWQDWLSHFLVTVVYWQGNAAIFFFLRRRLPGYKRTVRRVALHQLLSTAFVVVATVFNAWLEVRFELPAAAFVPTYWHDLRFSLFTTLLITNVYESVYFFHEWRNYFMRAAALERENALSRLEALKQQVDPHFLFNSLNTMAGLIGDNEPAQEFLGALAEVYRYILLSKKSTTVALGEEMAFVDAYVHLNAIRFGKKILVIKEIAPEALRLRVPPVAVQMLVENAIKHNALSSRSPLRITIRAAGQELRVTNTLHPKTVLEKSTRQGLQNIVSRFQLLTDRPLLIENRGTEFEVLLPLLTTAE</sequence>
<proteinExistence type="predicted"/>
<keyword evidence="1" id="KW-0472">Membrane</keyword>
<comment type="caution">
    <text evidence="3">The sequence shown here is derived from an EMBL/GenBank/DDBJ whole genome shotgun (WGS) entry which is preliminary data.</text>
</comment>
<dbReference type="RefSeq" id="WP_144845167.1">
    <property type="nucleotide sequence ID" value="NZ_VMRJ01000001.1"/>
</dbReference>
<dbReference type="PANTHER" id="PTHR34220">
    <property type="entry name" value="SENSOR HISTIDINE KINASE YPDA"/>
    <property type="match status" value="1"/>
</dbReference>
<evidence type="ECO:0000313" key="3">
    <source>
        <dbReference type="EMBL" id="TVT43555.1"/>
    </source>
</evidence>
<dbReference type="Proteomes" id="UP000317624">
    <property type="component" value="Unassembled WGS sequence"/>
</dbReference>
<dbReference type="InterPro" id="IPR010559">
    <property type="entry name" value="Sig_transdc_His_kin_internal"/>
</dbReference>
<dbReference type="PANTHER" id="PTHR34220:SF7">
    <property type="entry name" value="SENSOR HISTIDINE KINASE YPDA"/>
    <property type="match status" value="1"/>
</dbReference>
<dbReference type="AlphaFoldDB" id="A0A558C439"/>
<feature type="transmembrane region" description="Helical" evidence="1">
    <location>
        <begin position="131"/>
        <end position="151"/>
    </location>
</feature>
<dbReference type="InterPro" id="IPR050640">
    <property type="entry name" value="Bact_2-comp_sensor_kinase"/>
</dbReference>
<protein>
    <submittedName>
        <fullName evidence="3">Histidine kinase</fullName>
    </submittedName>
</protein>
<dbReference type="Pfam" id="PF06580">
    <property type="entry name" value="His_kinase"/>
    <property type="match status" value="1"/>
</dbReference>
<dbReference type="EMBL" id="VMRJ01000001">
    <property type="protein sequence ID" value="TVT43555.1"/>
    <property type="molecule type" value="Genomic_DNA"/>
</dbReference>
<keyword evidence="3" id="KW-0808">Transferase</keyword>
<feature type="transmembrane region" description="Helical" evidence="1">
    <location>
        <begin position="91"/>
        <end position="111"/>
    </location>
</feature>
<dbReference type="OrthoDB" id="2514702at2"/>
<keyword evidence="1" id="KW-0812">Transmembrane</keyword>
<keyword evidence="4" id="KW-1185">Reference proteome</keyword>
<keyword evidence="3" id="KW-0418">Kinase</keyword>
<feature type="transmembrane region" description="Helical" evidence="1">
    <location>
        <begin position="56"/>
        <end position="79"/>
    </location>
</feature>
<keyword evidence="1" id="KW-1133">Transmembrane helix</keyword>
<evidence type="ECO:0000259" key="2">
    <source>
        <dbReference type="Pfam" id="PF06580"/>
    </source>
</evidence>
<feature type="domain" description="Signal transduction histidine kinase internal region" evidence="2">
    <location>
        <begin position="172"/>
        <end position="249"/>
    </location>
</feature>
<dbReference type="GO" id="GO:0016020">
    <property type="term" value="C:membrane"/>
    <property type="evidence" value="ECO:0007669"/>
    <property type="project" value="InterPro"/>
</dbReference>
<accession>A0A558C439</accession>
<dbReference type="GO" id="GO:0000155">
    <property type="term" value="F:phosphorelay sensor kinase activity"/>
    <property type="evidence" value="ECO:0007669"/>
    <property type="project" value="InterPro"/>
</dbReference>
<name>A0A558C439_9BACT</name>